<reference evidence="2" key="1">
    <citation type="journal article" date="2020" name="Stud. Mycol.">
        <title>101 Dothideomycetes genomes: a test case for predicting lifestyles and emergence of pathogens.</title>
        <authorList>
            <person name="Haridas S."/>
            <person name="Albert R."/>
            <person name="Binder M."/>
            <person name="Bloem J."/>
            <person name="Labutti K."/>
            <person name="Salamov A."/>
            <person name="Andreopoulos B."/>
            <person name="Baker S."/>
            <person name="Barry K."/>
            <person name="Bills G."/>
            <person name="Bluhm B."/>
            <person name="Cannon C."/>
            <person name="Castanera R."/>
            <person name="Culley D."/>
            <person name="Daum C."/>
            <person name="Ezra D."/>
            <person name="Gonzalez J."/>
            <person name="Henrissat B."/>
            <person name="Kuo A."/>
            <person name="Liang C."/>
            <person name="Lipzen A."/>
            <person name="Lutzoni F."/>
            <person name="Magnuson J."/>
            <person name="Mondo S."/>
            <person name="Nolan M."/>
            <person name="Ohm R."/>
            <person name="Pangilinan J."/>
            <person name="Park H.-J."/>
            <person name="Ramirez L."/>
            <person name="Alfaro M."/>
            <person name="Sun H."/>
            <person name="Tritt A."/>
            <person name="Yoshinaga Y."/>
            <person name="Zwiers L.-H."/>
            <person name="Turgeon B."/>
            <person name="Goodwin S."/>
            <person name="Spatafora J."/>
            <person name="Crous P."/>
            <person name="Grigoriev I."/>
        </authorList>
    </citation>
    <scope>NUCLEOTIDE SEQUENCE</scope>
    <source>
        <strain evidence="2">CBS 279.74</strain>
    </source>
</reference>
<accession>A0A6G1K8Q5</accession>
<evidence type="ECO:0000313" key="3">
    <source>
        <dbReference type="Proteomes" id="UP000799428"/>
    </source>
</evidence>
<dbReference type="Proteomes" id="UP000799428">
    <property type="component" value="Unassembled WGS sequence"/>
</dbReference>
<name>A0A6G1K8Q5_9PLEO</name>
<proteinExistence type="predicted"/>
<keyword evidence="3" id="KW-1185">Reference proteome</keyword>
<evidence type="ECO:0000313" key="2">
    <source>
        <dbReference type="EMBL" id="KAF2709003.1"/>
    </source>
</evidence>
<feature type="region of interest" description="Disordered" evidence="1">
    <location>
        <begin position="129"/>
        <end position="153"/>
    </location>
</feature>
<sequence length="153" mass="16624">MNDNSPQPSLLLHLIARAWIPPPDLGIATSSSSSRETSTVYEGSLRLRSVGPLSPLCHCTLFPSGLFLVPGSVSEQLSTNFIHGNVASRLLHLPKRYKSPFHSHLGQTPIQYDVSDVSYLTFLRPSCGEEADKSNSATKDVTFGRPPTAPDVH</sequence>
<dbReference type="AlphaFoldDB" id="A0A6G1K8Q5"/>
<protein>
    <submittedName>
        <fullName evidence="2">Uncharacterized protein</fullName>
    </submittedName>
</protein>
<gene>
    <name evidence="2" type="ORF">K504DRAFT_534548</name>
</gene>
<organism evidence="2 3">
    <name type="scientific">Pleomassaria siparia CBS 279.74</name>
    <dbReference type="NCBI Taxonomy" id="1314801"/>
    <lineage>
        <taxon>Eukaryota</taxon>
        <taxon>Fungi</taxon>
        <taxon>Dikarya</taxon>
        <taxon>Ascomycota</taxon>
        <taxon>Pezizomycotina</taxon>
        <taxon>Dothideomycetes</taxon>
        <taxon>Pleosporomycetidae</taxon>
        <taxon>Pleosporales</taxon>
        <taxon>Pleomassariaceae</taxon>
        <taxon>Pleomassaria</taxon>
    </lineage>
</organism>
<dbReference type="EMBL" id="MU005771">
    <property type="protein sequence ID" value="KAF2709003.1"/>
    <property type="molecule type" value="Genomic_DNA"/>
</dbReference>
<evidence type="ECO:0000256" key="1">
    <source>
        <dbReference type="SAM" id="MobiDB-lite"/>
    </source>
</evidence>